<evidence type="ECO:0000259" key="5">
    <source>
        <dbReference type="PROSITE" id="PS51900"/>
    </source>
</evidence>
<evidence type="ECO:0000256" key="4">
    <source>
        <dbReference type="PROSITE-ProRule" id="PRU01248"/>
    </source>
</evidence>
<dbReference type="SUPFAM" id="SSF56349">
    <property type="entry name" value="DNA breaking-rejoining enzymes"/>
    <property type="match status" value="1"/>
</dbReference>
<dbReference type="InterPro" id="IPR011010">
    <property type="entry name" value="DNA_brk_join_enz"/>
</dbReference>
<keyword evidence="2 4" id="KW-0238">DNA-binding</keyword>
<evidence type="ECO:0000313" key="6">
    <source>
        <dbReference type="EMBL" id="SMC81846.1"/>
    </source>
</evidence>
<dbReference type="PANTHER" id="PTHR30349:SF84">
    <property type="entry name" value="PHAGE-RELATED INTEGRASE"/>
    <property type="match status" value="1"/>
</dbReference>
<dbReference type="Proteomes" id="UP000192790">
    <property type="component" value="Unassembled WGS sequence"/>
</dbReference>
<accession>A0A1W2C9R5</accession>
<evidence type="ECO:0000313" key="7">
    <source>
        <dbReference type="Proteomes" id="UP000192790"/>
    </source>
</evidence>
<comment type="similarity">
    <text evidence="1">Belongs to the 'phage' integrase family.</text>
</comment>
<feature type="domain" description="Core-binding (CB)" evidence="5">
    <location>
        <begin position="62"/>
        <end position="141"/>
    </location>
</feature>
<gene>
    <name evidence="6" type="ORF">SAMN02745168_2653</name>
</gene>
<evidence type="ECO:0000256" key="2">
    <source>
        <dbReference type="ARBA" id="ARBA00023125"/>
    </source>
</evidence>
<dbReference type="PANTHER" id="PTHR30349">
    <property type="entry name" value="PHAGE INTEGRASE-RELATED"/>
    <property type="match status" value="1"/>
</dbReference>
<sequence length="334" mass="37983">MAKPEKQPDGTWAIRAWWRDASGKNRSKRRGGFIRLRDAIDWADAYVLEQKAALPDRKSRRVTLSEYLDTWLSQKGPSLSPNTASGYEENIRKIKEHPLGDTSLLRVNREEIQSFFDSLPGKPRTVLYVYRTLHAALRSAEENGLIPDNPARRVSLPHEEPYEPAVLSQKEAADLLSALRREKNDLYIPVLLSLLYGLHRGEALGLRWEDVDADTGLAVIRMSYTTEGTRGTVLRAVKTPGGFRQIRFSQGVLRELLSYRGVFENRRGRFPLFVSETPKGLPEPRSMVKRLNGFQRKHGLKVCRYEDLRRTWESLGGGAETELSAPAVRSLFPE</sequence>
<dbReference type="GO" id="GO:0003677">
    <property type="term" value="F:DNA binding"/>
    <property type="evidence" value="ECO:0007669"/>
    <property type="project" value="UniProtKB-UniRule"/>
</dbReference>
<keyword evidence="7" id="KW-1185">Reference proteome</keyword>
<dbReference type="EMBL" id="FWXW01000008">
    <property type="protein sequence ID" value="SMC81846.1"/>
    <property type="molecule type" value="Genomic_DNA"/>
</dbReference>
<dbReference type="Gene3D" id="1.10.150.130">
    <property type="match status" value="1"/>
</dbReference>
<dbReference type="InterPro" id="IPR004107">
    <property type="entry name" value="Integrase_SAM-like_N"/>
</dbReference>
<dbReference type="InterPro" id="IPR050090">
    <property type="entry name" value="Tyrosine_recombinase_XerCD"/>
</dbReference>
<organism evidence="6 7">
    <name type="scientific">Papillibacter cinnamivorans DSM 12816</name>
    <dbReference type="NCBI Taxonomy" id="1122930"/>
    <lineage>
        <taxon>Bacteria</taxon>
        <taxon>Bacillati</taxon>
        <taxon>Bacillota</taxon>
        <taxon>Clostridia</taxon>
        <taxon>Eubacteriales</taxon>
        <taxon>Oscillospiraceae</taxon>
        <taxon>Papillibacter</taxon>
    </lineage>
</organism>
<dbReference type="GO" id="GO:0006310">
    <property type="term" value="P:DNA recombination"/>
    <property type="evidence" value="ECO:0007669"/>
    <property type="project" value="UniProtKB-KW"/>
</dbReference>
<dbReference type="PROSITE" id="PS51900">
    <property type="entry name" value="CB"/>
    <property type="match status" value="1"/>
</dbReference>
<dbReference type="STRING" id="1122930.SAMN02745168_2653"/>
<dbReference type="Gene3D" id="1.10.443.10">
    <property type="entry name" value="Intergrase catalytic core"/>
    <property type="match status" value="1"/>
</dbReference>
<reference evidence="6 7" key="1">
    <citation type="submission" date="2017-04" db="EMBL/GenBank/DDBJ databases">
        <authorList>
            <person name="Afonso C.L."/>
            <person name="Miller P.J."/>
            <person name="Scott M.A."/>
            <person name="Spackman E."/>
            <person name="Goraichik I."/>
            <person name="Dimitrov K.M."/>
            <person name="Suarez D.L."/>
            <person name="Swayne D.E."/>
        </authorList>
    </citation>
    <scope>NUCLEOTIDE SEQUENCE [LARGE SCALE GENOMIC DNA]</scope>
    <source>
        <strain evidence="6 7">DSM 12816</strain>
    </source>
</reference>
<name>A0A1W2C9R5_9FIRM</name>
<dbReference type="Pfam" id="PF14659">
    <property type="entry name" value="Phage_int_SAM_3"/>
    <property type="match status" value="1"/>
</dbReference>
<evidence type="ECO:0000256" key="3">
    <source>
        <dbReference type="ARBA" id="ARBA00023172"/>
    </source>
</evidence>
<dbReference type="OrthoDB" id="111144at2"/>
<dbReference type="AlphaFoldDB" id="A0A1W2C9R5"/>
<proteinExistence type="inferred from homology"/>
<dbReference type="InterPro" id="IPR010998">
    <property type="entry name" value="Integrase_recombinase_N"/>
</dbReference>
<evidence type="ECO:0000256" key="1">
    <source>
        <dbReference type="ARBA" id="ARBA00008857"/>
    </source>
</evidence>
<dbReference type="InterPro" id="IPR044068">
    <property type="entry name" value="CB"/>
</dbReference>
<keyword evidence="3" id="KW-0233">DNA recombination</keyword>
<dbReference type="RefSeq" id="WP_084235327.1">
    <property type="nucleotide sequence ID" value="NZ_FWXW01000008.1"/>
</dbReference>
<dbReference type="GO" id="GO:0015074">
    <property type="term" value="P:DNA integration"/>
    <property type="evidence" value="ECO:0007669"/>
    <property type="project" value="InterPro"/>
</dbReference>
<protein>
    <submittedName>
        <fullName evidence="6">Integrase</fullName>
    </submittedName>
</protein>
<dbReference type="InterPro" id="IPR013762">
    <property type="entry name" value="Integrase-like_cat_sf"/>
</dbReference>